<dbReference type="PROSITE" id="PS51608">
    <property type="entry name" value="SAM_MT_UBIE"/>
    <property type="match status" value="1"/>
</dbReference>
<dbReference type="InterPro" id="IPR023576">
    <property type="entry name" value="UbiE/COQ5_MeTrFase_CS"/>
</dbReference>
<dbReference type="UniPathway" id="UPA00232"/>
<organism evidence="7 8">
    <name type="scientific">Terrihabitans soli</name>
    <dbReference type="NCBI Taxonomy" id="708113"/>
    <lineage>
        <taxon>Bacteria</taxon>
        <taxon>Pseudomonadati</taxon>
        <taxon>Pseudomonadota</taxon>
        <taxon>Alphaproteobacteria</taxon>
        <taxon>Hyphomicrobiales</taxon>
        <taxon>Terrihabitans</taxon>
    </lineage>
</organism>
<keyword evidence="8" id="KW-1185">Reference proteome</keyword>
<evidence type="ECO:0000256" key="1">
    <source>
        <dbReference type="ARBA" id="ARBA00022428"/>
    </source>
</evidence>
<gene>
    <name evidence="6 7" type="primary">ubiE</name>
    <name evidence="7" type="ORF">IZ6_31630</name>
</gene>
<comment type="catalytic activity">
    <reaction evidence="6">
        <text>a 2-demethylmenaquinol + S-adenosyl-L-methionine = a menaquinol + S-adenosyl-L-homocysteine + H(+)</text>
        <dbReference type="Rhea" id="RHEA:42640"/>
        <dbReference type="Rhea" id="RHEA-COMP:9539"/>
        <dbReference type="Rhea" id="RHEA-COMP:9563"/>
        <dbReference type="ChEBI" id="CHEBI:15378"/>
        <dbReference type="ChEBI" id="CHEBI:18151"/>
        <dbReference type="ChEBI" id="CHEBI:55437"/>
        <dbReference type="ChEBI" id="CHEBI:57856"/>
        <dbReference type="ChEBI" id="CHEBI:59789"/>
        <dbReference type="EC" id="2.1.1.163"/>
    </reaction>
</comment>
<dbReference type="KEGG" id="tso:IZ6_31630"/>
<comment type="function">
    <text evidence="6">Methyltransferase required for the conversion of demethylmenaquinol (DMKH2) to menaquinol (MKH2) and the conversion of 2-polyprenyl-6-methoxy-1,4-benzoquinol (DDMQH2) to 2-polyprenyl-3-methyl-6-methoxy-1,4-benzoquinol (DMQH2).</text>
</comment>
<dbReference type="PANTHER" id="PTHR43591">
    <property type="entry name" value="METHYLTRANSFERASE"/>
    <property type="match status" value="1"/>
</dbReference>
<evidence type="ECO:0000313" key="7">
    <source>
        <dbReference type="EMBL" id="BCJ92428.1"/>
    </source>
</evidence>
<reference evidence="7 8" key="1">
    <citation type="submission" date="2020-08" db="EMBL/GenBank/DDBJ databases">
        <title>Genome sequence of Rhizobiales bacterium strain IZ6.</title>
        <authorList>
            <person name="Nakai R."/>
            <person name="Naganuma T."/>
        </authorList>
    </citation>
    <scope>NUCLEOTIDE SEQUENCE [LARGE SCALE GENOMIC DNA]</scope>
    <source>
        <strain evidence="7 8">IZ6</strain>
    </source>
</reference>
<comment type="caution">
    <text evidence="6">Lacks conserved residue(s) required for the propagation of feature annotation.</text>
</comment>
<dbReference type="NCBIfam" id="NF001242">
    <property type="entry name" value="PRK00216.1-3"/>
    <property type="match status" value="1"/>
</dbReference>
<dbReference type="NCBIfam" id="TIGR01934">
    <property type="entry name" value="MenG_MenH_UbiE"/>
    <property type="match status" value="1"/>
</dbReference>
<feature type="binding site" evidence="6">
    <location>
        <position position="149"/>
    </location>
    <ligand>
        <name>S-adenosyl-L-methionine</name>
        <dbReference type="ChEBI" id="CHEBI:59789"/>
    </ligand>
</feature>
<accession>A0A6S6R0B9</accession>
<dbReference type="AlphaFoldDB" id="A0A6S6R0B9"/>
<evidence type="ECO:0000313" key="8">
    <source>
        <dbReference type="Proteomes" id="UP000515317"/>
    </source>
</evidence>
<comment type="pathway">
    <text evidence="6">Quinol/quinone metabolism; menaquinone biosynthesis; menaquinol from 1,4-dihydroxy-2-naphthoate: step 2/2.</text>
</comment>
<protein>
    <recommendedName>
        <fullName evidence="6">Ubiquinone/menaquinone biosynthesis C-methyltransferase UbiE</fullName>
        <ecNumber evidence="6">2.1.1.163</ecNumber>
        <ecNumber evidence="6">2.1.1.201</ecNumber>
    </recommendedName>
    <alternativeName>
        <fullName evidence="6">2-methoxy-6-polyprenyl-1,4-benzoquinol methylase</fullName>
    </alternativeName>
    <alternativeName>
        <fullName evidence="6">Demethylmenaquinone methyltransferase</fullName>
    </alternativeName>
</protein>
<dbReference type="Pfam" id="PF01209">
    <property type="entry name" value="Ubie_methyltran"/>
    <property type="match status" value="1"/>
</dbReference>
<proteinExistence type="inferred from homology"/>
<feature type="binding site" evidence="6">
    <location>
        <position position="104"/>
    </location>
    <ligand>
        <name>S-adenosyl-L-methionine</name>
        <dbReference type="ChEBI" id="CHEBI:59789"/>
    </ligand>
</feature>
<dbReference type="SUPFAM" id="SSF53335">
    <property type="entry name" value="S-adenosyl-L-methionine-dependent methyltransferases"/>
    <property type="match status" value="1"/>
</dbReference>
<dbReference type="HAMAP" id="MF_01813">
    <property type="entry name" value="MenG_UbiE_methyltr"/>
    <property type="match status" value="1"/>
</dbReference>
<dbReference type="PROSITE" id="PS01183">
    <property type="entry name" value="UBIE_1"/>
    <property type="match status" value="1"/>
</dbReference>
<evidence type="ECO:0000256" key="5">
    <source>
        <dbReference type="ARBA" id="ARBA00022691"/>
    </source>
</evidence>
<evidence type="ECO:0000256" key="3">
    <source>
        <dbReference type="ARBA" id="ARBA00022679"/>
    </source>
</evidence>
<dbReference type="EMBL" id="AP023361">
    <property type="protein sequence ID" value="BCJ92428.1"/>
    <property type="molecule type" value="Genomic_DNA"/>
</dbReference>
<dbReference type="NCBIfam" id="NF001244">
    <property type="entry name" value="PRK00216.1-5"/>
    <property type="match status" value="1"/>
</dbReference>
<dbReference type="Gene3D" id="3.40.50.150">
    <property type="entry name" value="Vaccinia Virus protein VP39"/>
    <property type="match status" value="1"/>
</dbReference>
<dbReference type="PANTHER" id="PTHR43591:SF24">
    <property type="entry name" value="2-METHOXY-6-POLYPRENYL-1,4-BENZOQUINOL METHYLASE, MITOCHONDRIAL"/>
    <property type="match status" value="1"/>
</dbReference>
<dbReference type="InterPro" id="IPR004033">
    <property type="entry name" value="UbiE/COQ5_MeTrFase"/>
</dbReference>
<dbReference type="InterPro" id="IPR029063">
    <property type="entry name" value="SAM-dependent_MTases_sf"/>
</dbReference>
<comment type="pathway">
    <text evidence="6">Cofactor biosynthesis; ubiquinone biosynthesis.</text>
</comment>
<sequence>MKKIMSDRATGSETTHFGFEDIALRDKQGRVNRVFEEVASNYDLMNDLMSAGLHRAWKSSLITELSLPRGARRFRLLDVAGGTGDIALRALKRGGPGVHVTLFDINPAMLDVGRARTKEAGFEKRVEIVEGTAEELPFPEHSFDAVTISFGLRNVPQMDKALAEARRVLAPGGRFFCLEFSTVDVAVFDKIYDTYSFKVIPQIGKHVAGDEDAYRYLVESIRKFPPPDDLAHMMRTAGFERVSYTPYTGGVAALHSGWRL</sequence>
<dbReference type="EC" id="2.1.1.163" evidence="6"/>
<keyword evidence="5 6" id="KW-0949">S-adenosyl-L-methionine</keyword>
<dbReference type="GO" id="GO:0009060">
    <property type="term" value="P:aerobic respiration"/>
    <property type="evidence" value="ECO:0007669"/>
    <property type="project" value="UniProtKB-UniRule"/>
</dbReference>
<comment type="similarity">
    <text evidence="6">Belongs to the class I-like SAM-binding methyltransferase superfamily. MenG/UbiE family.</text>
</comment>
<keyword evidence="7" id="KW-0830">Ubiquinone</keyword>
<comment type="catalytic activity">
    <reaction evidence="6">
        <text>a 2-methoxy-6-(all-trans-polyprenyl)benzene-1,4-diol + S-adenosyl-L-methionine = a 5-methoxy-2-methyl-3-(all-trans-polyprenyl)benzene-1,4-diol + S-adenosyl-L-homocysteine + H(+)</text>
        <dbReference type="Rhea" id="RHEA:28286"/>
        <dbReference type="Rhea" id="RHEA-COMP:10858"/>
        <dbReference type="Rhea" id="RHEA-COMP:10859"/>
        <dbReference type="ChEBI" id="CHEBI:15378"/>
        <dbReference type="ChEBI" id="CHEBI:57856"/>
        <dbReference type="ChEBI" id="CHEBI:59789"/>
        <dbReference type="ChEBI" id="CHEBI:84166"/>
        <dbReference type="ChEBI" id="CHEBI:84167"/>
        <dbReference type="EC" id="2.1.1.201"/>
    </reaction>
</comment>
<dbReference type="Proteomes" id="UP000515317">
    <property type="component" value="Chromosome"/>
</dbReference>
<dbReference type="EC" id="2.1.1.201" evidence="6"/>
<evidence type="ECO:0000256" key="2">
    <source>
        <dbReference type="ARBA" id="ARBA00022603"/>
    </source>
</evidence>
<dbReference type="GO" id="GO:0043770">
    <property type="term" value="F:demethylmenaquinone methyltransferase activity"/>
    <property type="evidence" value="ECO:0007669"/>
    <property type="project" value="UniProtKB-UniRule"/>
</dbReference>
<dbReference type="GO" id="GO:0008425">
    <property type="term" value="F:2-methoxy-6-polyprenyl-1,4-benzoquinol methyltransferase activity"/>
    <property type="evidence" value="ECO:0007669"/>
    <property type="project" value="UniProtKB-UniRule"/>
</dbReference>
<dbReference type="UniPathway" id="UPA00079">
    <property type="reaction ID" value="UER00169"/>
</dbReference>
<keyword evidence="3 6" id="KW-0808">Transferase</keyword>
<dbReference type="CDD" id="cd02440">
    <property type="entry name" value="AdoMet_MTases"/>
    <property type="match status" value="1"/>
</dbReference>
<feature type="binding site" evidence="6">
    <location>
        <position position="83"/>
    </location>
    <ligand>
        <name>S-adenosyl-L-methionine</name>
        <dbReference type="ChEBI" id="CHEBI:59789"/>
    </ligand>
</feature>
<evidence type="ECO:0000256" key="4">
    <source>
        <dbReference type="ARBA" id="ARBA00022688"/>
    </source>
</evidence>
<keyword evidence="1 6" id="KW-0474">Menaquinone biosynthesis</keyword>
<name>A0A6S6R0B9_9HYPH</name>
<evidence type="ECO:0000256" key="6">
    <source>
        <dbReference type="HAMAP-Rule" id="MF_01813"/>
    </source>
</evidence>
<keyword evidence="2 6" id="KW-0489">Methyltransferase</keyword>
<keyword evidence="4 6" id="KW-0831">Ubiquinone biosynthesis</keyword>
<dbReference type="GO" id="GO:0032259">
    <property type="term" value="P:methylation"/>
    <property type="evidence" value="ECO:0007669"/>
    <property type="project" value="UniProtKB-KW"/>
</dbReference>
<dbReference type="GO" id="GO:0009234">
    <property type="term" value="P:menaquinone biosynthetic process"/>
    <property type="evidence" value="ECO:0007669"/>
    <property type="project" value="UniProtKB-UniRule"/>
</dbReference>